<protein>
    <recommendedName>
        <fullName evidence="1">DNA topoisomerase type IA zn finger domain-containing protein</fullName>
    </recommendedName>
</protein>
<evidence type="ECO:0000313" key="3">
    <source>
        <dbReference type="Proteomes" id="UP000178684"/>
    </source>
</evidence>
<evidence type="ECO:0000313" key="2">
    <source>
        <dbReference type="EMBL" id="OGF82273.1"/>
    </source>
</evidence>
<proteinExistence type="predicted"/>
<dbReference type="Proteomes" id="UP000178684">
    <property type="component" value="Unassembled WGS sequence"/>
</dbReference>
<dbReference type="GO" id="GO:0006265">
    <property type="term" value="P:DNA topological change"/>
    <property type="evidence" value="ECO:0007669"/>
    <property type="project" value="InterPro"/>
</dbReference>
<dbReference type="EMBL" id="MFIE01000023">
    <property type="protein sequence ID" value="OGF82273.1"/>
    <property type="molecule type" value="Genomic_DNA"/>
</dbReference>
<sequence>MGRFKWIDPEEFAELIKRNGAVPAQLSGWGEFSFGIFFAEKNLVILIGSSFDRNGQRPIGADSIRVLLLQTSEDKEPKIVWQMKPTKRIESWATNLQTKLDTLKKAARELRQCPTCKTWMRLRHKNYRVFLGCSSFPTCRQPTLPISPELEKLLLRDSKIR</sequence>
<dbReference type="GO" id="GO:0003677">
    <property type="term" value="F:DNA binding"/>
    <property type="evidence" value="ECO:0007669"/>
    <property type="project" value="InterPro"/>
</dbReference>
<dbReference type="Gene3D" id="3.30.65.10">
    <property type="entry name" value="Bacterial Topoisomerase I, domain 1"/>
    <property type="match status" value="1"/>
</dbReference>
<dbReference type="Pfam" id="PF01396">
    <property type="entry name" value="Zn_ribbon_Top1"/>
    <property type="match status" value="1"/>
</dbReference>
<dbReference type="GO" id="GO:0003916">
    <property type="term" value="F:DNA topoisomerase activity"/>
    <property type="evidence" value="ECO:0007669"/>
    <property type="project" value="InterPro"/>
</dbReference>
<dbReference type="SUPFAM" id="SSF57783">
    <property type="entry name" value="Zinc beta-ribbon"/>
    <property type="match status" value="1"/>
</dbReference>
<reference evidence="2 3" key="1">
    <citation type="journal article" date="2016" name="Nat. Commun.">
        <title>Thousands of microbial genomes shed light on interconnected biogeochemical processes in an aquifer system.</title>
        <authorList>
            <person name="Anantharaman K."/>
            <person name="Brown C.T."/>
            <person name="Hug L.A."/>
            <person name="Sharon I."/>
            <person name="Castelle C.J."/>
            <person name="Probst A.J."/>
            <person name="Thomas B.C."/>
            <person name="Singh A."/>
            <person name="Wilkins M.J."/>
            <person name="Karaoz U."/>
            <person name="Brodie E.L."/>
            <person name="Williams K.H."/>
            <person name="Hubbard S.S."/>
            <person name="Banfield J.F."/>
        </authorList>
    </citation>
    <scope>NUCLEOTIDE SEQUENCE [LARGE SCALE GENOMIC DNA]</scope>
</reference>
<dbReference type="AlphaFoldDB" id="A0A1F5X364"/>
<dbReference type="InterPro" id="IPR013498">
    <property type="entry name" value="Topo_IA_Znf"/>
</dbReference>
<evidence type="ECO:0000259" key="1">
    <source>
        <dbReference type="Pfam" id="PF01396"/>
    </source>
</evidence>
<name>A0A1F5X364_9BACT</name>
<gene>
    <name evidence="2" type="ORF">A3B18_02945</name>
</gene>
<comment type="caution">
    <text evidence="2">The sequence shown here is derived from an EMBL/GenBank/DDBJ whole genome shotgun (WGS) entry which is preliminary data.</text>
</comment>
<dbReference type="GO" id="GO:0005694">
    <property type="term" value="C:chromosome"/>
    <property type="evidence" value="ECO:0007669"/>
    <property type="project" value="InterPro"/>
</dbReference>
<feature type="domain" description="DNA topoisomerase type IA zn finger" evidence="1">
    <location>
        <begin position="111"/>
        <end position="140"/>
    </location>
</feature>
<organism evidence="2 3">
    <name type="scientific">Candidatus Giovannonibacteria bacterium RIFCSPLOWO2_01_FULL_46_13</name>
    <dbReference type="NCBI Taxonomy" id="1798352"/>
    <lineage>
        <taxon>Bacteria</taxon>
        <taxon>Candidatus Giovannoniibacteriota</taxon>
    </lineage>
</organism>
<accession>A0A1F5X364</accession>